<evidence type="ECO:0000256" key="2">
    <source>
        <dbReference type="ARBA" id="ARBA00023004"/>
    </source>
</evidence>
<dbReference type="Pfam" id="PF13187">
    <property type="entry name" value="Fer4_9"/>
    <property type="match status" value="1"/>
</dbReference>
<reference evidence="5" key="1">
    <citation type="journal article" date="2021" name="PeerJ">
        <title>Extensive microbial diversity within the chicken gut microbiome revealed by metagenomics and culture.</title>
        <authorList>
            <person name="Gilroy R."/>
            <person name="Ravi A."/>
            <person name="Getino M."/>
            <person name="Pursley I."/>
            <person name="Horton D.L."/>
            <person name="Alikhan N.F."/>
            <person name="Baker D."/>
            <person name="Gharbi K."/>
            <person name="Hall N."/>
            <person name="Watson M."/>
            <person name="Adriaenssens E.M."/>
            <person name="Foster-Nyarko E."/>
            <person name="Jarju S."/>
            <person name="Secka A."/>
            <person name="Antonio M."/>
            <person name="Oren A."/>
            <person name="Chaudhuri R.R."/>
            <person name="La Ragione R."/>
            <person name="Hildebrand F."/>
            <person name="Pallen M.J."/>
        </authorList>
    </citation>
    <scope>NUCLEOTIDE SEQUENCE</scope>
    <source>
        <strain evidence="5">ChiHjej11B10-19426</strain>
    </source>
</reference>
<organism evidence="5 6">
    <name type="scientific">Candidatus Tidjanibacter faecipullorum</name>
    <dbReference type="NCBI Taxonomy" id="2838766"/>
    <lineage>
        <taxon>Bacteria</taxon>
        <taxon>Pseudomonadati</taxon>
        <taxon>Bacteroidota</taxon>
        <taxon>Bacteroidia</taxon>
        <taxon>Bacteroidales</taxon>
        <taxon>Rikenellaceae</taxon>
        <taxon>Tidjanibacter</taxon>
    </lineage>
</organism>
<dbReference type="InterPro" id="IPR017900">
    <property type="entry name" value="4Fe4S_Fe_S_CS"/>
</dbReference>
<dbReference type="PROSITE" id="PS51379">
    <property type="entry name" value="4FE4S_FER_2"/>
    <property type="match status" value="2"/>
</dbReference>
<keyword evidence="2" id="KW-0408">Iron</keyword>
<proteinExistence type="predicted"/>
<evidence type="ECO:0000256" key="1">
    <source>
        <dbReference type="ARBA" id="ARBA00022723"/>
    </source>
</evidence>
<dbReference type="InterPro" id="IPR009051">
    <property type="entry name" value="Helical_ferredxn"/>
</dbReference>
<dbReference type="EMBL" id="DXCC01000027">
    <property type="protein sequence ID" value="HIZ15657.1"/>
    <property type="molecule type" value="Genomic_DNA"/>
</dbReference>
<dbReference type="Gene3D" id="1.10.1060.10">
    <property type="entry name" value="Alpha-helical ferredoxin"/>
    <property type="match status" value="1"/>
</dbReference>
<name>A0A9D2DF10_9BACT</name>
<accession>A0A9D2DF10</accession>
<dbReference type="SUPFAM" id="SSF46548">
    <property type="entry name" value="alpha-helical ferredoxin"/>
    <property type="match status" value="1"/>
</dbReference>
<keyword evidence="1" id="KW-0479">Metal-binding</keyword>
<dbReference type="InterPro" id="IPR017896">
    <property type="entry name" value="4Fe4S_Fe-S-bd"/>
</dbReference>
<dbReference type="PROSITE" id="PS00198">
    <property type="entry name" value="4FE4S_FER_1"/>
    <property type="match status" value="1"/>
</dbReference>
<evidence type="ECO:0000313" key="5">
    <source>
        <dbReference type="EMBL" id="HIZ15657.1"/>
    </source>
</evidence>
<comment type="caution">
    <text evidence="5">The sequence shown here is derived from an EMBL/GenBank/DDBJ whole genome shotgun (WGS) entry which is preliminary data.</text>
</comment>
<evidence type="ECO:0000259" key="4">
    <source>
        <dbReference type="PROSITE" id="PS51379"/>
    </source>
</evidence>
<evidence type="ECO:0000313" key="6">
    <source>
        <dbReference type="Proteomes" id="UP000824014"/>
    </source>
</evidence>
<evidence type="ECO:0000256" key="3">
    <source>
        <dbReference type="ARBA" id="ARBA00023014"/>
    </source>
</evidence>
<feature type="domain" description="4Fe-4S ferredoxin-type" evidence="4">
    <location>
        <begin position="25"/>
        <end position="57"/>
    </location>
</feature>
<reference evidence="5" key="2">
    <citation type="submission" date="2021-04" db="EMBL/GenBank/DDBJ databases">
        <authorList>
            <person name="Gilroy R."/>
        </authorList>
    </citation>
    <scope>NUCLEOTIDE SEQUENCE</scope>
    <source>
        <strain evidence="5">ChiHjej11B10-19426</strain>
    </source>
</reference>
<protein>
    <submittedName>
        <fullName evidence="5">4Fe-4S dicluster domain-containing protein</fullName>
    </submittedName>
</protein>
<dbReference type="GO" id="GO:0046872">
    <property type="term" value="F:metal ion binding"/>
    <property type="evidence" value="ECO:0007669"/>
    <property type="project" value="UniProtKB-KW"/>
</dbReference>
<gene>
    <name evidence="5" type="ORF">H9816_07100</name>
</gene>
<dbReference type="GO" id="GO:0051536">
    <property type="term" value="F:iron-sulfur cluster binding"/>
    <property type="evidence" value="ECO:0007669"/>
    <property type="project" value="UniProtKB-KW"/>
</dbReference>
<sequence length="109" mass="12389">MPQFGFSISQPRAVNLDTNDLVPAERILREVPELWSCIACGSCTATCTAGNLTAFNFRRMHTLVRRGEYREVYEQLQKCMLCGKCRLVCPRGINTRAVALKIRQTLCDY</sequence>
<dbReference type="AlphaFoldDB" id="A0A9D2DF10"/>
<feature type="domain" description="4Fe-4S ferredoxin-type" evidence="4">
    <location>
        <begin position="69"/>
        <end position="99"/>
    </location>
</feature>
<keyword evidence="3" id="KW-0411">Iron-sulfur</keyword>
<dbReference type="Proteomes" id="UP000824014">
    <property type="component" value="Unassembled WGS sequence"/>
</dbReference>